<dbReference type="Gene3D" id="3.30.40.10">
    <property type="entry name" value="Zinc/RING finger domain, C3HC4 (zinc finger)"/>
    <property type="match status" value="1"/>
</dbReference>
<dbReference type="PROSITE" id="PS50178">
    <property type="entry name" value="ZF_FYVE"/>
    <property type="match status" value="1"/>
</dbReference>
<evidence type="ECO:0000256" key="2">
    <source>
        <dbReference type="ARBA" id="ARBA00022490"/>
    </source>
</evidence>
<dbReference type="InterPro" id="IPR000306">
    <property type="entry name" value="Znf_FYVE"/>
</dbReference>
<dbReference type="SMART" id="SM00064">
    <property type="entry name" value="FYVE"/>
    <property type="match status" value="1"/>
</dbReference>
<evidence type="ECO:0000256" key="1">
    <source>
        <dbReference type="ARBA" id="ARBA00004245"/>
    </source>
</evidence>
<dbReference type="SUPFAM" id="SSF57903">
    <property type="entry name" value="FYVE/PHD zinc finger"/>
    <property type="match status" value="1"/>
</dbReference>
<dbReference type="CDD" id="cd00160">
    <property type="entry name" value="RhoGEF"/>
    <property type="match status" value="1"/>
</dbReference>
<accession>A0A5B0LUM9</accession>
<dbReference type="InterPro" id="IPR051092">
    <property type="entry name" value="FYVE_RhoGEF_PH"/>
</dbReference>
<dbReference type="InterPro" id="IPR001849">
    <property type="entry name" value="PH_domain"/>
</dbReference>
<dbReference type="AlphaFoldDB" id="A0A5B0LUM9"/>
<dbReference type="Proteomes" id="UP000325313">
    <property type="component" value="Unassembled WGS sequence"/>
</dbReference>
<evidence type="ECO:0000313" key="15">
    <source>
        <dbReference type="Proteomes" id="UP000324748"/>
    </source>
</evidence>
<feature type="compositionally biased region" description="Basic and acidic residues" evidence="9">
    <location>
        <begin position="148"/>
        <end position="160"/>
    </location>
</feature>
<dbReference type="InterPro" id="IPR013083">
    <property type="entry name" value="Znf_RING/FYVE/PHD"/>
</dbReference>
<dbReference type="InterPro" id="IPR000219">
    <property type="entry name" value="DH_dom"/>
</dbReference>
<keyword evidence="2" id="KW-0963">Cytoplasm</keyword>
<dbReference type="GO" id="GO:0005737">
    <property type="term" value="C:cytoplasm"/>
    <property type="evidence" value="ECO:0007669"/>
    <property type="project" value="TreeGrafter"/>
</dbReference>
<dbReference type="GO" id="GO:0005085">
    <property type="term" value="F:guanyl-nucleotide exchange factor activity"/>
    <property type="evidence" value="ECO:0007669"/>
    <property type="project" value="UniProtKB-KW"/>
</dbReference>
<keyword evidence="6" id="KW-0862">Zinc</keyword>
<dbReference type="SMART" id="SM00233">
    <property type="entry name" value="PH"/>
    <property type="match status" value="1"/>
</dbReference>
<evidence type="ECO:0000256" key="5">
    <source>
        <dbReference type="ARBA" id="ARBA00022771"/>
    </source>
</evidence>
<evidence type="ECO:0000313" key="16">
    <source>
        <dbReference type="Proteomes" id="UP000325313"/>
    </source>
</evidence>
<evidence type="ECO:0000313" key="14">
    <source>
        <dbReference type="EMBL" id="KAA1104274.1"/>
    </source>
</evidence>
<feature type="domain" description="PH" evidence="10">
    <location>
        <begin position="595"/>
        <end position="747"/>
    </location>
</feature>
<reference evidence="15 16" key="1">
    <citation type="submission" date="2019-05" db="EMBL/GenBank/DDBJ databases">
        <title>Emergence of the Ug99 lineage of the wheat stem rust pathogen through somatic hybridization.</title>
        <authorList>
            <person name="Li F."/>
            <person name="Upadhyaya N.M."/>
            <person name="Sperschneider J."/>
            <person name="Matny O."/>
            <person name="Nguyen-Phuc H."/>
            <person name="Mago R."/>
            <person name="Raley C."/>
            <person name="Miller M.E."/>
            <person name="Silverstein K.A.T."/>
            <person name="Henningsen E."/>
            <person name="Hirsch C.D."/>
            <person name="Visser B."/>
            <person name="Pretorius Z.A."/>
            <person name="Steffenson B.J."/>
            <person name="Schwessinger B."/>
            <person name="Dodds P.N."/>
            <person name="Figueroa M."/>
        </authorList>
    </citation>
    <scope>NUCLEOTIDE SEQUENCE [LARGE SCALE GENOMIC DNA]</scope>
    <source>
        <strain evidence="14">21-0</strain>
        <strain evidence="13 16">Ug99</strain>
    </source>
</reference>
<evidence type="ECO:0000259" key="12">
    <source>
        <dbReference type="PROSITE" id="PS50178"/>
    </source>
</evidence>
<comment type="caution">
    <text evidence="13">The sequence shown here is derived from an EMBL/GenBank/DDBJ whole genome shotgun (WGS) entry which is preliminary data.</text>
</comment>
<protein>
    <recommendedName>
        <fullName evidence="17">FYVE-type domain-containing protein</fullName>
    </recommendedName>
</protein>
<feature type="compositionally biased region" description="Low complexity" evidence="9">
    <location>
        <begin position="199"/>
        <end position="210"/>
    </location>
</feature>
<feature type="region of interest" description="Disordered" evidence="9">
    <location>
        <begin position="199"/>
        <end position="307"/>
    </location>
</feature>
<feature type="region of interest" description="Disordered" evidence="9">
    <location>
        <begin position="1"/>
        <end position="46"/>
    </location>
</feature>
<dbReference type="EMBL" id="VSWC01000041">
    <property type="protein sequence ID" value="KAA1104274.1"/>
    <property type="molecule type" value="Genomic_DNA"/>
</dbReference>
<keyword evidence="7" id="KW-0206">Cytoskeleton</keyword>
<feature type="compositionally biased region" description="Polar residues" evidence="9">
    <location>
        <begin position="1"/>
        <end position="36"/>
    </location>
</feature>
<dbReference type="InterPro" id="IPR011011">
    <property type="entry name" value="Znf_FYVE_PHD"/>
</dbReference>
<dbReference type="SMART" id="SM00325">
    <property type="entry name" value="RhoGEF"/>
    <property type="match status" value="1"/>
</dbReference>
<dbReference type="OrthoDB" id="660555at2759"/>
<evidence type="ECO:0000256" key="6">
    <source>
        <dbReference type="ARBA" id="ARBA00022833"/>
    </source>
</evidence>
<dbReference type="Gene3D" id="1.20.900.10">
    <property type="entry name" value="Dbl homology (DH) domain"/>
    <property type="match status" value="1"/>
</dbReference>
<evidence type="ECO:0000256" key="7">
    <source>
        <dbReference type="ARBA" id="ARBA00023212"/>
    </source>
</evidence>
<feature type="region of interest" description="Disordered" evidence="9">
    <location>
        <begin position="1108"/>
        <end position="1149"/>
    </location>
</feature>
<dbReference type="Pfam" id="PF00621">
    <property type="entry name" value="RhoGEF"/>
    <property type="match status" value="1"/>
</dbReference>
<evidence type="ECO:0008006" key="17">
    <source>
        <dbReference type="Google" id="ProtNLM"/>
    </source>
</evidence>
<dbReference type="InterPro" id="IPR035899">
    <property type="entry name" value="DBL_dom_sf"/>
</dbReference>
<feature type="domain" description="FYVE-type" evidence="12">
    <location>
        <begin position="954"/>
        <end position="1006"/>
    </location>
</feature>
<proteinExistence type="predicted"/>
<dbReference type="PROSITE" id="PS50010">
    <property type="entry name" value="DH_2"/>
    <property type="match status" value="1"/>
</dbReference>
<dbReference type="EMBL" id="VDEP01000505">
    <property type="protein sequence ID" value="KAA1068657.1"/>
    <property type="molecule type" value="Genomic_DNA"/>
</dbReference>
<dbReference type="GO" id="GO:0008270">
    <property type="term" value="F:zinc ion binding"/>
    <property type="evidence" value="ECO:0007669"/>
    <property type="project" value="UniProtKB-KW"/>
</dbReference>
<evidence type="ECO:0000259" key="10">
    <source>
        <dbReference type="PROSITE" id="PS50003"/>
    </source>
</evidence>
<dbReference type="InterPro" id="IPR017455">
    <property type="entry name" value="Znf_FYVE-rel"/>
</dbReference>
<dbReference type="SUPFAM" id="SSF50729">
    <property type="entry name" value="PH domain-like"/>
    <property type="match status" value="1"/>
</dbReference>
<feature type="compositionally biased region" description="Polar residues" evidence="9">
    <location>
        <begin position="1133"/>
        <end position="1149"/>
    </location>
</feature>
<feature type="region of interest" description="Disordered" evidence="9">
    <location>
        <begin position="73"/>
        <end position="108"/>
    </location>
</feature>
<keyword evidence="4" id="KW-0479">Metal-binding</keyword>
<feature type="domain" description="DH" evidence="11">
    <location>
        <begin position="335"/>
        <end position="565"/>
    </location>
</feature>
<dbReference type="SUPFAM" id="SSF48065">
    <property type="entry name" value="DBL homology domain (DH-domain)"/>
    <property type="match status" value="1"/>
</dbReference>
<feature type="compositionally biased region" description="Polar residues" evidence="9">
    <location>
        <begin position="285"/>
        <end position="307"/>
    </location>
</feature>
<evidence type="ECO:0000256" key="9">
    <source>
        <dbReference type="SAM" id="MobiDB-lite"/>
    </source>
</evidence>
<keyword evidence="3" id="KW-0344">Guanine-nucleotide releasing factor</keyword>
<evidence type="ECO:0000313" key="13">
    <source>
        <dbReference type="EMBL" id="KAA1068657.1"/>
    </source>
</evidence>
<evidence type="ECO:0000256" key="4">
    <source>
        <dbReference type="ARBA" id="ARBA00022723"/>
    </source>
</evidence>
<dbReference type="Pfam" id="PF01363">
    <property type="entry name" value="FYVE"/>
    <property type="match status" value="1"/>
</dbReference>
<keyword evidence="15" id="KW-1185">Reference proteome</keyword>
<dbReference type="PROSITE" id="PS50003">
    <property type="entry name" value="PH_DOMAIN"/>
    <property type="match status" value="1"/>
</dbReference>
<dbReference type="PANTHER" id="PTHR12673:SF270">
    <property type="entry name" value="FYVE-TYPE DOMAIN-CONTAINING PROTEIN"/>
    <property type="match status" value="1"/>
</dbReference>
<evidence type="ECO:0000256" key="3">
    <source>
        <dbReference type="ARBA" id="ARBA00022658"/>
    </source>
</evidence>
<name>A0A5B0LUM9_PUCGR</name>
<evidence type="ECO:0000259" key="11">
    <source>
        <dbReference type="PROSITE" id="PS50010"/>
    </source>
</evidence>
<sequence>MTIRQSISSMPSASVRRTCSEDTATSSSNHNSNPKTSSSGSSVGIEFPSAATHHIAPDAENVHVSAHETAPSQFHFPAVGPPLVESTTSSTGPMDDTPSRSNRTPLDRRISLPLLGIDLGRSGPSYGQTLKRMSVAVYGVASNAFEPKDNNAMKDYDSRPHSFSTDRASGHSAHFAETNSRPTVSISAYGEGSITQSYDSYGSSNSAHSASLHEKNEFESHMPPSHQSTLTAVQSICSGRSKSIRSSRPPGLKSQRDLKARNVNLPFKTNVKYPLKGPKQDEARSQNSTLHSSSDPQANGYNSFDMVSSANNSRNSLDFPSPPLDEALCQKNCKKQRQIVRELIETERRYFELLNKIQTNYILPIQASHQTNDYQKFILSKKTTVNIFSNFAAILGLSGQFLASLENFGRIHKLFDQPVPPQSATLETASDSSQKLQPLHFPKAESSAIKRLNIGETLTEFLPFFKLYTTFTSNFSVSQSTLHLHSAKRGPSPAFFNLLEDCRRRGVDNGLGLAHMLLGIIQRVPRYELLIKELLKYSAQTDSDYRHLLSAQTMVGCVARRLEIGMNEQAATKTILTIQRAMEGLAFPLVIPSRKLVKIGQLKKIGRKGDLQDRVFFLFNDCLIYCGILKNGNAESVEKWLGQLAASFKDPSSAGSLPTGPVNALTMKHISTSFLLPFTHGDDNSPRLIFCRKMNLHDVTTVGAVGGRKNEYFTGFQIISSAKSFVVYANNATEKENWISTLRETKSELLDSRRTLHIKEEFSDSDNTSQSSKLSSILEGPASRGYSWLSLASSEEDSNSAPADKLTERTPQKPKNKPSGLSFPALAHYRSPGNGSMFTNLLSPRARLYSTPSKSSIFNWKPSVNLSIPPLANQMTQILEGIQEAHAGSISEQMSPRVEPAVLPELKTSNHTQNQLNDQPEAPRKQFGMKYVAENYCAPVWVPDNHVHRCMGKCQAGFSVLKRRHHCRLCGGVFCSSCSSRLFVIRNQEQGDQLARACEACFQSVFLDVHDGKAKQTTGDDGFYRPILSNRPHDDQDLVLRRERPHLRHAHRQSLPMDLGSAHFRHSSLANLREDDQRRSIVSTVTSVGSDTGCGVTKADELNDFSKNELNSLEENSKDTPSSIPSPSPAPSQTHARQRLTSLLQSRSR</sequence>
<dbReference type="PANTHER" id="PTHR12673">
    <property type="entry name" value="FACIOGENITAL DYSPLASIA PROTEIN"/>
    <property type="match status" value="1"/>
</dbReference>
<feature type="region of interest" description="Disordered" evidence="9">
    <location>
        <begin position="148"/>
        <end position="179"/>
    </location>
</feature>
<dbReference type="Gene3D" id="2.30.29.30">
    <property type="entry name" value="Pleckstrin-homology domain (PH domain)/Phosphotyrosine-binding domain (PTB)"/>
    <property type="match status" value="1"/>
</dbReference>
<feature type="compositionally biased region" description="Basic and acidic residues" evidence="9">
    <location>
        <begin position="211"/>
        <end position="220"/>
    </location>
</feature>
<evidence type="ECO:0000256" key="8">
    <source>
        <dbReference type="PROSITE-ProRule" id="PRU00091"/>
    </source>
</evidence>
<dbReference type="GO" id="GO:0005856">
    <property type="term" value="C:cytoskeleton"/>
    <property type="evidence" value="ECO:0007669"/>
    <property type="project" value="UniProtKB-SubCell"/>
</dbReference>
<dbReference type="Proteomes" id="UP000324748">
    <property type="component" value="Unassembled WGS sequence"/>
</dbReference>
<comment type="subcellular location">
    <subcellularLocation>
        <location evidence="1">Cytoplasm</location>
        <location evidence="1">Cytoskeleton</location>
    </subcellularLocation>
</comment>
<organism evidence="13 16">
    <name type="scientific">Puccinia graminis f. sp. tritici</name>
    <dbReference type="NCBI Taxonomy" id="56615"/>
    <lineage>
        <taxon>Eukaryota</taxon>
        <taxon>Fungi</taxon>
        <taxon>Dikarya</taxon>
        <taxon>Basidiomycota</taxon>
        <taxon>Pucciniomycotina</taxon>
        <taxon>Pucciniomycetes</taxon>
        <taxon>Pucciniales</taxon>
        <taxon>Pucciniaceae</taxon>
        <taxon>Puccinia</taxon>
    </lineage>
</organism>
<feature type="compositionally biased region" description="Polar residues" evidence="9">
    <location>
        <begin position="225"/>
        <end position="246"/>
    </location>
</feature>
<keyword evidence="5 8" id="KW-0863">Zinc-finger</keyword>
<dbReference type="InterPro" id="IPR011993">
    <property type="entry name" value="PH-like_dom_sf"/>
</dbReference>
<feature type="region of interest" description="Disordered" evidence="9">
    <location>
        <begin position="795"/>
        <end position="828"/>
    </location>
</feature>
<gene>
    <name evidence="14" type="ORF">PGT21_017830</name>
    <name evidence="13" type="ORF">PGTUg99_034893</name>
</gene>